<dbReference type="GO" id="GO:0005886">
    <property type="term" value="C:plasma membrane"/>
    <property type="evidence" value="ECO:0007669"/>
    <property type="project" value="TreeGrafter"/>
</dbReference>
<evidence type="ECO:0000313" key="5">
    <source>
        <dbReference type="EMBL" id="KAF2717347.1"/>
    </source>
</evidence>
<evidence type="ECO:0000256" key="2">
    <source>
        <dbReference type="SAM" id="MobiDB-lite"/>
    </source>
</evidence>
<dbReference type="GO" id="GO:0038203">
    <property type="term" value="P:TORC2 signaling"/>
    <property type="evidence" value="ECO:0007669"/>
    <property type="project" value="TreeGrafter"/>
</dbReference>
<organism evidence="5 6">
    <name type="scientific">Polychaeton citri CBS 116435</name>
    <dbReference type="NCBI Taxonomy" id="1314669"/>
    <lineage>
        <taxon>Eukaryota</taxon>
        <taxon>Fungi</taxon>
        <taxon>Dikarya</taxon>
        <taxon>Ascomycota</taxon>
        <taxon>Pezizomycotina</taxon>
        <taxon>Dothideomycetes</taxon>
        <taxon>Dothideomycetidae</taxon>
        <taxon>Capnodiales</taxon>
        <taxon>Capnodiaceae</taxon>
        <taxon>Polychaeton</taxon>
    </lineage>
</organism>
<feature type="region of interest" description="Disordered" evidence="2">
    <location>
        <begin position="501"/>
        <end position="521"/>
    </location>
</feature>
<dbReference type="InterPro" id="IPR008828">
    <property type="entry name" value="Sin1/Avo1"/>
</dbReference>
<feature type="region of interest" description="Disordered" evidence="2">
    <location>
        <begin position="79"/>
        <end position="288"/>
    </location>
</feature>
<dbReference type="GO" id="GO:0031932">
    <property type="term" value="C:TORC2 complex"/>
    <property type="evidence" value="ECO:0007669"/>
    <property type="project" value="InterPro"/>
</dbReference>
<evidence type="ECO:0000259" key="4">
    <source>
        <dbReference type="Pfam" id="PF16979"/>
    </source>
</evidence>
<dbReference type="PANTHER" id="PTHR13335:SF1">
    <property type="entry name" value="TARGET OF RAPAMYCIN COMPLEX 2 SUBUNIT MAPKAP1"/>
    <property type="match status" value="1"/>
</dbReference>
<dbReference type="OrthoDB" id="241990at2759"/>
<name>A0A9P4PYL1_9PEZI</name>
<dbReference type="GO" id="GO:0005546">
    <property type="term" value="F:phosphatidylinositol-4,5-bisphosphate binding"/>
    <property type="evidence" value="ECO:0007669"/>
    <property type="project" value="TreeGrafter"/>
</dbReference>
<dbReference type="InterPro" id="IPR011993">
    <property type="entry name" value="PH-like_dom_sf"/>
</dbReference>
<evidence type="ECO:0000256" key="1">
    <source>
        <dbReference type="ARBA" id="ARBA00009407"/>
    </source>
</evidence>
<dbReference type="GO" id="GO:0005737">
    <property type="term" value="C:cytoplasm"/>
    <property type="evidence" value="ECO:0007669"/>
    <property type="project" value="TreeGrafter"/>
</dbReference>
<feature type="region of interest" description="Disordered" evidence="2">
    <location>
        <begin position="550"/>
        <end position="570"/>
    </location>
</feature>
<evidence type="ECO:0000313" key="6">
    <source>
        <dbReference type="Proteomes" id="UP000799441"/>
    </source>
</evidence>
<feature type="compositionally biased region" description="Acidic residues" evidence="2">
    <location>
        <begin position="252"/>
        <end position="288"/>
    </location>
</feature>
<accession>A0A9P4PYL1</accession>
<dbReference type="Pfam" id="PF16978">
    <property type="entry name" value="CRIM"/>
    <property type="match status" value="1"/>
</dbReference>
<feature type="domain" description="CRIM" evidence="3">
    <location>
        <begin position="352"/>
        <end position="506"/>
    </location>
</feature>
<feature type="domain" description="SIN1-type PH" evidence="4">
    <location>
        <begin position="777"/>
        <end position="878"/>
    </location>
</feature>
<reference evidence="5" key="1">
    <citation type="journal article" date="2020" name="Stud. Mycol.">
        <title>101 Dothideomycetes genomes: a test case for predicting lifestyles and emergence of pathogens.</title>
        <authorList>
            <person name="Haridas S."/>
            <person name="Albert R."/>
            <person name="Binder M."/>
            <person name="Bloem J."/>
            <person name="Labutti K."/>
            <person name="Salamov A."/>
            <person name="Andreopoulos B."/>
            <person name="Baker S."/>
            <person name="Barry K."/>
            <person name="Bills G."/>
            <person name="Bluhm B."/>
            <person name="Cannon C."/>
            <person name="Castanera R."/>
            <person name="Culley D."/>
            <person name="Daum C."/>
            <person name="Ezra D."/>
            <person name="Gonzalez J."/>
            <person name="Henrissat B."/>
            <person name="Kuo A."/>
            <person name="Liang C."/>
            <person name="Lipzen A."/>
            <person name="Lutzoni F."/>
            <person name="Magnuson J."/>
            <person name="Mondo S."/>
            <person name="Nolan M."/>
            <person name="Ohm R."/>
            <person name="Pangilinan J."/>
            <person name="Park H.-J."/>
            <person name="Ramirez L."/>
            <person name="Alfaro M."/>
            <person name="Sun H."/>
            <person name="Tritt A."/>
            <person name="Yoshinaga Y."/>
            <person name="Zwiers L.-H."/>
            <person name="Turgeon B."/>
            <person name="Goodwin S."/>
            <person name="Spatafora J."/>
            <person name="Crous P."/>
            <person name="Grigoriev I."/>
        </authorList>
    </citation>
    <scope>NUCLEOTIDE SEQUENCE</scope>
    <source>
        <strain evidence="5">CBS 116435</strain>
    </source>
</reference>
<dbReference type="PANTHER" id="PTHR13335">
    <property type="entry name" value="TARGET OF RAPAMYCIN COMPLEX 2 SUBUNIT MAPKAP1"/>
    <property type="match status" value="1"/>
</dbReference>
<dbReference type="Proteomes" id="UP000799441">
    <property type="component" value="Unassembled WGS sequence"/>
</dbReference>
<sequence>MSLLLNEDFTTYQLRLGYLQNINDGVGERLINLNTAVLNNPAFRAAGWYPDNATIKRCYSPPIPTASIANEYFQIPPQRGLALADGGPEGGEGNGGMVTGVGSEGTLGPGGLTERRRRKRREQLEEDDSSDLSDDSEDESEAQMIKFNKMPVRRKSRSELGPQSSLKPVFSDDPGGPEILVTNPSRPSENEQFPARQSSLGTSSAIKQRSRRDTTTSSEMSSENELDPSLPYTRKLPGRPQKKAAFLQEKIQEEEPSGEDDALDGPGDSDDDDDDVGEASDLSDEFEGTAETGSMLLAGGVADSSPVMKAPLDIPPAVTPHGTSPRKFNASEHLPKLAKLPPGRPVSSVMPKSLLGMALKGGAAGNEKPFQRFAELSGQGESSPLWIKIYFPFSEKGSTPLQVPTRRVKEDRSVTVAELIGLALWRYNEEDYKPAVSGAEGNINRWTLRMIEDEEVDMDFPPLVRNKPVTDFTSNNNRPPQRRARDKPWDEFGLVKANDREFAENEKLTPQPDAANTSTVTPAHDATQALIPAGAIRMSSSNTIATVASGSGAVTPSTERPPGAPSFIPNRNPITGAAFAALSNTNLRKDSSNLLDAPQHNTSTSALRTGEQITVSIHFTDPHSLATTLLPIPTTTDTYIAELFDQACKRLNLDKALHFLRVRGTQTVAPVDRTVEALGDRRHLDLTRRRFGVAGPGGTGDGVFGLGFSGSPGSTSPNAPLQLISNTPPIDKAAGARAKKSTGAFKGLVHPLQAARAGDNAIASTATLPFSLANEGKRYNVLRKQPLSFSSTHPRLIIISPEYMTILPAASDNSLNPVGGKVTNVHMSSIVGVKVSRKHPKMVRVLVYREKETKRYDFEASTKEEASEIVEDVKRGLEAFGEG</sequence>
<dbReference type="Gene3D" id="2.30.29.30">
    <property type="entry name" value="Pleckstrin-homology domain (PH domain)/Phosphotyrosine-binding domain (PTB)"/>
    <property type="match status" value="1"/>
</dbReference>
<evidence type="ECO:0008006" key="7">
    <source>
        <dbReference type="Google" id="ProtNLM"/>
    </source>
</evidence>
<proteinExistence type="inferred from homology"/>
<dbReference type="InterPro" id="IPR031313">
    <property type="entry name" value="Sin1_PH_dom"/>
</dbReference>
<dbReference type="InterPro" id="IPR031567">
    <property type="entry name" value="CRIM_dom"/>
</dbReference>
<comment type="caution">
    <text evidence="5">The sequence shown here is derived from an EMBL/GenBank/DDBJ whole genome shotgun (WGS) entry which is preliminary data.</text>
</comment>
<dbReference type="EMBL" id="MU003846">
    <property type="protein sequence ID" value="KAF2717347.1"/>
    <property type="molecule type" value="Genomic_DNA"/>
</dbReference>
<comment type="similarity">
    <text evidence="1">Belongs to the SIN1 family.</text>
</comment>
<dbReference type="Pfam" id="PF16979">
    <property type="entry name" value="SIN1_PH"/>
    <property type="match status" value="1"/>
</dbReference>
<feature type="compositionally biased region" description="Polar residues" evidence="2">
    <location>
        <begin position="182"/>
        <end position="207"/>
    </location>
</feature>
<feature type="compositionally biased region" description="Gly residues" evidence="2">
    <location>
        <begin position="87"/>
        <end position="111"/>
    </location>
</feature>
<feature type="compositionally biased region" description="Acidic residues" evidence="2">
    <location>
        <begin position="124"/>
        <end position="141"/>
    </location>
</feature>
<evidence type="ECO:0000259" key="3">
    <source>
        <dbReference type="Pfam" id="PF16978"/>
    </source>
</evidence>
<feature type="region of interest" description="Disordered" evidence="2">
    <location>
        <begin position="468"/>
        <end position="489"/>
    </location>
</feature>
<gene>
    <name evidence="5" type="ORF">K431DRAFT_288646</name>
</gene>
<dbReference type="AlphaFoldDB" id="A0A9P4PYL1"/>
<keyword evidence="6" id="KW-1185">Reference proteome</keyword>
<protein>
    <recommendedName>
        <fullName evidence="7">SIN1-domain-containing protein</fullName>
    </recommendedName>
</protein>